<feature type="region of interest" description="Disordered" evidence="10">
    <location>
        <begin position="542"/>
        <end position="574"/>
    </location>
</feature>
<dbReference type="GO" id="GO:0008270">
    <property type="term" value="F:zinc ion binding"/>
    <property type="evidence" value="ECO:0007669"/>
    <property type="project" value="UniProtKB-KW"/>
</dbReference>
<keyword evidence="8" id="KW-0539">Nucleus</keyword>
<evidence type="ECO:0000313" key="13">
    <source>
        <dbReference type="Proteomes" id="UP000321518"/>
    </source>
</evidence>
<keyword evidence="7" id="KW-0804">Transcription</keyword>
<dbReference type="Proteomes" id="UP000321518">
    <property type="component" value="Unassembled WGS sequence"/>
</dbReference>
<keyword evidence="3" id="KW-0677">Repeat</keyword>
<keyword evidence="4 9" id="KW-0863">Zinc-finger</keyword>
<feature type="compositionally biased region" description="Low complexity" evidence="10">
    <location>
        <begin position="646"/>
        <end position="655"/>
    </location>
</feature>
<feature type="compositionally biased region" description="Acidic residues" evidence="10">
    <location>
        <begin position="714"/>
        <end position="737"/>
    </location>
</feature>
<feature type="compositionally biased region" description="Pro residues" evidence="10">
    <location>
        <begin position="342"/>
        <end position="355"/>
    </location>
</feature>
<feature type="region of interest" description="Disordered" evidence="10">
    <location>
        <begin position="609"/>
        <end position="798"/>
    </location>
</feature>
<feature type="compositionally biased region" description="Polar residues" evidence="10">
    <location>
        <begin position="11"/>
        <end position="20"/>
    </location>
</feature>
<evidence type="ECO:0000259" key="11">
    <source>
        <dbReference type="PROSITE" id="PS50157"/>
    </source>
</evidence>
<feature type="compositionally biased region" description="Basic and acidic residues" evidence="10">
    <location>
        <begin position="22"/>
        <end position="31"/>
    </location>
</feature>
<dbReference type="PROSITE" id="PS00028">
    <property type="entry name" value="ZINC_FINGER_C2H2_1"/>
    <property type="match status" value="2"/>
</dbReference>
<keyword evidence="6" id="KW-0805">Transcription regulation</keyword>
<comment type="subcellular location">
    <subcellularLocation>
        <location evidence="1">Nucleus</location>
    </subcellularLocation>
</comment>
<dbReference type="GO" id="GO:0005634">
    <property type="term" value="C:nucleus"/>
    <property type="evidence" value="ECO:0007669"/>
    <property type="project" value="UniProtKB-SubCell"/>
</dbReference>
<feature type="compositionally biased region" description="Basic residues" evidence="10">
    <location>
        <begin position="412"/>
        <end position="424"/>
    </location>
</feature>
<evidence type="ECO:0000256" key="5">
    <source>
        <dbReference type="ARBA" id="ARBA00022833"/>
    </source>
</evidence>
<dbReference type="EMBL" id="BJWK01000004">
    <property type="protein sequence ID" value="GEM07934.1"/>
    <property type="molecule type" value="Genomic_DNA"/>
</dbReference>
<dbReference type="SUPFAM" id="SSF57667">
    <property type="entry name" value="beta-beta-alpha zinc fingers"/>
    <property type="match status" value="2"/>
</dbReference>
<organism evidence="12 13">
    <name type="scientific">Rhodotorula toruloides</name>
    <name type="common">Yeast</name>
    <name type="synonym">Rhodosporidium toruloides</name>
    <dbReference type="NCBI Taxonomy" id="5286"/>
    <lineage>
        <taxon>Eukaryota</taxon>
        <taxon>Fungi</taxon>
        <taxon>Dikarya</taxon>
        <taxon>Basidiomycota</taxon>
        <taxon>Pucciniomycotina</taxon>
        <taxon>Microbotryomycetes</taxon>
        <taxon>Sporidiobolales</taxon>
        <taxon>Sporidiobolaceae</taxon>
        <taxon>Rhodotorula</taxon>
    </lineage>
</organism>
<keyword evidence="2" id="KW-0479">Metal-binding</keyword>
<feature type="compositionally biased region" description="Low complexity" evidence="10">
    <location>
        <begin position="183"/>
        <end position="194"/>
    </location>
</feature>
<dbReference type="SMART" id="SM00355">
    <property type="entry name" value="ZnF_C2H2"/>
    <property type="match status" value="3"/>
</dbReference>
<proteinExistence type="predicted"/>
<gene>
    <name evidence="12" type="ORF">Rt10032_c04g1951</name>
</gene>
<feature type="compositionally biased region" description="Low complexity" evidence="10">
    <location>
        <begin position="749"/>
        <end position="763"/>
    </location>
</feature>
<dbReference type="Pfam" id="PF00096">
    <property type="entry name" value="zf-C2H2"/>
    <property type="match status" value="1"/>
</dbReference>
<protein>
    <submittedName>
        <fullName evidence="12">Zinc finger, C2H5-type domain containing protein</fullName>
    </submittedName>
</protein>
<feature type="compositionally biased region" description="Polar residues" evidence="10">
    <location>
        <begin position="465"/>
        <end position="485"/>
    </location>
</feature>
<comment type="caution">
    <text evidence="12">The sequence shown here is derived from an EMBL/GenBank/DDBJ whole genome shotgun (WGS) entry which is preliminary data.</text>
</comment>
<evidence type="ECO:0000313" key="12">
    <source>
        <dbReference type="EMBL" id="GEM07934.1"/>
    </source>
</evidence>
<feature type="compositionally biased region" description="Pro residues" evidence="10">
    <location>
        <begin position="554"/>
        <end position="567"/>
    </location>
</feature>
<feature type="compositionally biased region" description="Low complexity" evidence="10">
    <location>
        <begin position="542"/>
        <end position="553"/>
    </location>
</feature>
<evidence type="ECO:0000256" key="1">
    <source>
        <dbReference type="ARBA" id="ARBA00004123"/>
    </source>
</evidence>
<evidence type="ECO:0000256" key="6">
    <source>
        <dbReference type="ARBA" id="ARBA00023015"/>
    </source>
</evidence>
<keyword evidence="5" id="KW-0862">Zinc</keyword>
<feature type="compositionally biased region" description="Low complexity" evidence="10">
    <location>
        <begin position="108"/>
        <end position="121"/>
    </location>
</feature>
<evidence type="ECO:0000256" key="8">
    <source>
        <dbReference type="ARBA" id="ARBA00023242"/>
    </source>
</evidence>
<evidence type="ECO:0000256" key="7">
    <source>
        <dbReference type="ARBA" id="ARBA00023163"/>
    </source>
</evidence>
<feature type="domain" description="C2H2-type" evidence="11">
    <location>
        <begin position="872"/>
        <end position="899"/>
    </location>
</feature>
<feature type="region of interest" description="Disordered" evidence="10">
    <location>
        <begin position="245"/>
        <end position="269"/>
    </location>
</feature>
<dbReference type="PANTHER" id="PTHR47772:SF13">
    <property type="entry name" value="GASTRULA ZINC FINGER PROTEIN XLCGF49.1-LIKE-RELATED"/>
    <property type="match status" value="1"/>
</dbReference>
<dbReference type="OrthoDB" id="4748970at2759"/>
<reference evidence="12 13" key="1">
    <citation type="submission" date="2019-07" db="EMBL/GenBank/DDBJ databases">
        <title>Rhodotorula toruloides NBRC10032 genome sequencing.</title>
        <authorList>
            <person name="Shida Y."/>
            <person name="Takaku H."/>
            <person name="Ogasawara W."/>
            <person name="Mori K."/>
        </authorList>
    </citation>
    <scope>NUCLEOTIDE SEQUENCE [LARGE SCALE GENOMIC DNA]</scope>
    <source>
        <strain evidence="12 13">NBRC10032</strain>
    </source>
</reference>
<feature type="compositionally biased region" description="Polar residues" evidence="10">
    <location>
        <begin position="122"/>
        <end position="132"/>
    </location>
</feature>
<feature type="compositionally biased region" description="Basic and acidic residues" evidence="10">
    <location>
        <begin position="700"/>
        <end position="713"/>
    </location>
</feature>
<feature type="domain" description="C2H2-type" evidence="11">
    <location>
        <begin position="842"/>
        <end position="871"/>
    </location>
</feature>
<feature type="region of interest" description="Disordered" evidence="10">
    <location>
        <begin position="314"/>
        <end position="359"/>
    </location>
</feature>
<feature type="region of interest" description="Disordered" evidence="10">
    <location>
        <begin position="174"/>
        <end position="194"/>
    </location>
</feature>
<evidence type="ECO:0000256" key="9">
    <source>
        <dbReference type="PROSITE-ProRule" id="PRU00042"/>
    </source>
</evidence>
<evidence type="ECO:0000256" key="10">
    <source>
        <dbReference type="SAM" id="MobiDB-lite"/>
    </source>
</evidence>
<feature type="region of interest" description="Disordered" evidence="10">
    <location>
        <begin position="411"/>
        <end position="521"/>
    </location>
</feature>
<feature type="compositionally biased region" description="Pro residues" evidence="10">
    <location>
        <begin position="320"/>
        <end position="335"/>
    </location>
</feature>
<dbReference type="InterPro" id="IPR050636">
    <property type="entry name" value="C2H2-ZF_domain-containing"/>
</dbReference>
<dbReference type="PROSITE" id="PS50157">
    <property type="entry name" value="ZINC_FINGER_C2H2_2"/>
    <property type="match status" value="3"/>
</dbReference>
<dbReference type="PANTHER" id="PTHR47772">
    <property type="entry name" value="ZINC FINGER PROTEIN 200"/>
    <property type="match status" value="1"/>
</dbReference>
<feature type="domain" description="C2H2-type" evidence="11">
    <location>
        <begin position="814"/>
        <end position="841"/>
    </location>
</feature>
<name>A0A511KEU0_RHOTO</name>
<feature type="compositionally biased region" description="Basic and acidic residues" evidence="10">
    <location>
        <begin position="258"/>
        <end position="269"/>
    </location>
</feature>
<dbReference type="FunFam" id="3.30.160.60:FF:000007">
    <property type="entry name" value="Basic krueppel-like factor 3"/>
    <property type="match status" value="1"/>
</dbReference>
<evidence type="ECO:0000256" key="3">
    <source>
        <dbReference type="ARBA" id="ARBA00022737"/>
    </source>
</evidence>
<evidence type="ECO:0000256" key="2">
    <source>
        <dbReference type="ARBA" id="ARBA00022723"/>
    </source>
</evidence>
<dbReference type="Gene3D" id="3.30.160.60">
    <property type="entry name" value="Classic Zinc Finger"/>
    <property type="match status" value="2"/>
</dbReference>
<feature type="region of interest" description="Disordered" evidence="10">
    <location>
        <begin position="76"/>
        <end position="153"/>
    </location>
</feature>
<feature type="region of interest" description="Disordered" evidence="10">
    <location>
        <begin position="1"/>
        <end position="61"/>
    </location>
</feature>
<sequence length="921" mass="98911">MSSEPIPDQQDGITCAQNAMPQDERLERGEAETITVPRKRAASPFSLSRQDSQRPFAFKRNSSSGFSAFMNYAAAASTSEVRTRPATPAESATRSTFDEAIRTLAMPASTSGSTDDASASTPNDMDVSSTSAPVPRTANGPTADGSFDDRPKGQGTLELERVLGLWAAKTPTNSFPNLPPLPNASSPSSAPSTSQPLFVQSVVTAEPESIDFAASSSQAEQSGITSASFSSIFVDFANLASQQPTSASSRDSLALPRDLPRRQRSKSEADIMRLDTLGFGGPTALDFSSSSTPFTPTSAAFNFSLDFGARFLPTFSQQAPTPPVQASPSSVPPPAESADMPWRPPSAPSAYPFPPTSSTAQARPFLLQTDQRELQLRVRTPIGMQRSAGGPGYREAALLDVGLAGVGMDRGRRARSQGAGHRRAAKSDDFTHMFSPTTGASFAQQQQQATFETSNGQLAPPSEAPLSNIQQQSYPPHQLQEQVSPHSHYVSPQPHQALQLPRHSPHQHHQHPSPQPQVIYLPNGTPLPVAYFGVDTAVAQAVSQAPQPQHHQSPPQPQQQLQPPPGYPRGAQFSPEGNALALAAAQAAQAHAAQQIAAAAAAALQFANGGVGHQQQQQQRPPPPPSRQPARRSIGGEPSHSTEYTAAPHAHSHLPPALPPPPGQPNFFSGPGGQHQRTPYMYHSTLAHATLPSPPMSARNEVKRARDEEGEGVREEEDESEDDELVDDEEYEDDEEEYVHSRSGHRAKGSAVVKGKAAASASKPKAKKPAAPRKVASGSGGENGSDEFTKESKTTQATIDAAKRRRNANAVAKFVCELCGETFTRRYNLRGHQRAHKGEKPYKCSYEGCDKAFARAHDCKRHELLHLGVRKYHCSPCNRDFVRLDALHRHHRSEVGQACVQKLQAEGAQFDERGAIVATDL</sequence>
<evidence type="ECO:0000256" key="4">
    <source>
        <dbReference type="ARBA" id="ARBA00022771"/>
    </source>
</evidence>
<dbReference type="AlphaFoldDB" id="A0A511KEU0"/>
<accession>A0A511KEU0</accession>
<dbReference type="InterPro" id="IPR013087">
    <property type="entry name" value="Znf_C2H2_type"/>
</dbReference>
<dbReference type="InterPro" id="IPR036236">
    <property type="entry name" value="Znf_C2H2_sf"/>
</dbReference>